<evidence type="ECO:0000256" key="4">
    <source>
        <dbReference type="ARBA" id="ARBA00023125"/>
    </source>
</evidence>
<keyword evidence="4" id="KW-0238">DNA-binding</keyword>
<feature type="domain" description="RNA polymerase sigma factor 70 region 4 type 2" evidence="6">
    <location>
        <begin position="132"/>
        <end position="182"/>
    </location>
</feature>
<evidence type="ECO:0000313" key="8">
    <source>
        <dbReference type="Proteomes" id="UP000295345"/>
    </source>
</evidence>
<proteinExistence type="inferred from homology"/>
<dbReference type="PANTHER" id="PTHR43133">
    <property type="entry name" value="RNA POLYMERASE ECF-TYPE SIGMA FACTO"/>
    <property type="match status" value="1"/>
</dbReference>
<evidence type="ECO:0000313" key="7">
    <source>
        <dbReference type="EMBL" id="TDC77652.1"/>
    </source>
</evidence>
<dbReference type="SUPFAM" id="SSF88659">
    <property type="entry name" value="Sigma3 and sigma4 domains of RNA polymerase sigma factors"/>
    <property type="match status" value="1"/>
</dbReference>
<dbReference type="EMBL" id="SMKI01000049">
    <property type="protein sequence ID" value="TDC77652.1"/>
    <property type="molecule type" value="Genomic_DNA"/>
</dbReference>
<comment type="similarity">
    <text evidence="1">Belongs to the sigma-70 factor family. ECF subfamily.</text>
</comment>
<evidence type="ECO:0000256" key="3">
    <source>
        <dbReference type="ARBA" id="ARBA00023082"/>
    </source>
</evidence>
<dbReference type="InterPro" id="IPR014284">
    <property type="entry name" value="RNA_pol_sigma-70_dom"/>
</dbReference>
<keyword evidence="8" id="KW-1185">Reference proteome</keyword>
<keyword evidence="5" id="KW-0804">Transcription</keyword>
<name>A0A4R4TQL1_9ACTN</name>
<protein>
    <submittedName>
        <fullName evidence="7">Sigma-70 family RNA polymerase sigma factor</fullName>
    </submittedName>
</protein>
<dbReference type="AlphaFoldDB" id="A0A4R4TQL1"/>
<dbReference type="OrthoDB" id="4350410at2"/>
<dbReference type="GO" id="GO:0003677">
    <property type="term" value="F:DNA binding"/>
    <property type="evidence" value="ECO:0007669"/>
    <property type="project" value="UniProtKB-KW"/>
</dbReference>
<evidence type="ECO:0000256" key="1">
    <source>
        <dbReference type="ARBA" id="ARBA00010641"/>
    </source>
</evidence>
<reference evidence="7 8" key="1">
    <citation type="submission" date="2019-03" db="EMBL/GenBank/DDBJ databases">
        <title>Draft genome sequences of novel Actinobacteria.</title>
        <authorList>
            <person name="Sahin N."/>
            <person name="Ay H."/>
            <person name="Saygin H."/>
        </authorList>
    </citation>
    <scope>NUCLEOTIDE SEQUENCE [LARGE SCALE GENOMIC DNA]</scope>
    <source>
        <strain evidence="7 8">DSM 41900</strain>
    </source>
</reference>
<dbReference type="GO" id="GO:0016987">
    <property type="term" value="F:sigma factor activity"/>
    <property type="evidence" value="ECO:0007669"/>
    <property type="project" value="UniProtKB-KW"/>
</dbReference>
<keyword evidence="2" id="KW-0805">Transcription regulation</keyword>
<dbReference type="Gene3D" id="1.10.10.10">
    <property type="entry name" value="Winged helix-like DNA-binding domain superfamily/Winged helix DNA-binding domain"/>
    <property type="match status" value="1"/>
</dbReference>
<dbReference type="NCBIfam" id="TIGR02937">
    <property type="entry name" value="sigma70-ECF"/>
    <property type="match status" value="1"/>
</dbReference>
<evidence type="ECO:0000256" key="5">
    <source>
        <dbReference type="ARBA" id="ARBA00023163"/>
    </source>
</evidence>
<gene>
    <name evidence="7" type="ORF">E1283_06785</name>
</gene>
<keyword evidence="3" id="KW-0731">Sigma factor</keyword>
<accession>A0A4R4TQL1</accession>
<sequence length="200" mass="22768">MVSDMPPGFDRAVRELTAEKLPPAFWAFHEQHYGIYKEYAVLQLDDATWAGQVVHEVMMSLAFNWNWLMMQASPARVAWSVLRITLAEQLRRNRRQRAFVASATFRRAALAALDELDALRSAFAAVESDLGLYAAISRLPERQYDVIVLQYVLDTPPHRVASIMGVSQPTVRTHRRLARAKLALELGIDITEETTDDRDE</sequence>
<dbReference type="InterPro" id="IPR013324">
    <property type="entry name" value="RNA_pol_sigma_r3/r4-like"/>
</dbReference>
<dbReference type="Pfam" id="PF08281">
    <property type="entry name" value="Sigma70_r4_2"/>
    <property type="match status" value="1"/>
</dbReference>
<dbReference type="PANTHER" id="PTHR43133:SF8">
    <property type="entry name" value="RNA POLYMERASE SIGMA FACTOR HI_1459-RELATED"/>
    <property type="match status" value="1"/>
</dbReference>
<dbReference type="InterPro" id="IPR036388">
    <property type="entry name" value="WH-like_DNA-bd_sf"/>
</dbReference>
<organism evidence="7 8">
    <name type="scientific">Streptomyces hainanensis</name>
    <dbReference type="NCBI Taxonomy" id="402648"/>
    <lineage>
        <taxon>Bacteria</taxon>
        <taxon>Bacillati</taxon>
        <taxon>Actinomycetota</taxon>
        <taxon>Actinomycetes</taxon>
        <taxon>Kitasatosporales</taxon>
        <taxon>Streptomycetaceae</taxon>
        <taxon>Streptomyces</taxon>
    </lineage>
</organism>
<dbReference type="Proteomes" id="UP000295345">
    <property type="component" value="Unassembled WGS sequence"/>
</dbReference>
<comment type="caution">
    <text evidence="7">The sequence shown here is derived from an EMBL/GenBank/DDBJ whole genome shotgun (WGS) entry which is preliminary data.</text>
</comment>
<dbReference type="GO" id="GO:0006352">
    <property type="term" value="P:DNA-templated transcription initiation"/>
    <property type="evidence" value="ECO:0007669"/>
    <property type="project" value="InterPro"/>
</dbReference>
<dbReference type="InterPro" id="IPR039425">
    <property type="entry name" value="RNA_pol_sigma-70-like"/>
</dbReference>
<dbReference type="InterPro" id="IPR013249">
    <property type="entry name" value="RNA_pol_sigma70_r4_t2"/>
</dbReference>
<evidence type="ECO:0000259" key="6">
    <source>
        <dbReference type="Pfam" id="PF08281"/>
    </source>
</evidence>
<evidence type="ECO:0000256" key="2">
    <source>
        <dbReference type="ARBA" id="ARBA00023015"/>
    </source>
</evidence>